<dbReference type="Proteomes" id="UP000044377">
    <property type="component" value="Unassembled WGS sequence"/>
</dbReference>
<accession>A0A0G4JYK2</accession>
<reference evidence="3" key="1">
    <citation type="submission" date="2015-01" db="EMBL/GenBank/DDBJ databases">
        <authorList>
            <person name="Paterson Steve"/>
        </authorList>
    </citation>
    <scope>NUCLEOTIDE SEQUENCE [LARGE SCALE GENOMIC DNA]</scope>
    <source>
        <strain evidence="3">OBR1</strain>
    </source>
</reference>
<evidence type="ECO:0000313" key="3">
    <source>
        <dbReference type="Proteomes" id="UP000044377"/>
    </source>
</evidence>
<proteinExistence type="predicted"/>
<keyword evidence="3" id="KW-1185">Reference proteome</keyword>
<sequence length="38" mass="4527">MELNAENRCLRALLLFLAVDVCEPLKLTILWIEFHRQD</sequence>
<organism evidence="2 3">
    <name type="scientific">Brenneria goodwinii</name>
    <dbReference type="NCBI Taxonomy" id="1109412"/>
    <lineage>
        <taxon>Bacteria</taxon>
        <taxon>Pseudomonadati</taxon>
        <taxon>Pseudomonadota</taxon>
        <taxon>Gammaproteobacteria</taxon>
        <taxon>Enterobacterales</taxon>
        <taxon>Pectobacteriaceae</taxon>
        <taxon>Brenneria</taxon>
    </lineage>
</organism>
<gene>
    <name evidence="2" type="ORF">BN1221_03500</name>
</gene>
<keyword evidence="1" id="KW-0812">Transmembrane</keyword>
<keyword evidence="1" id="KW-0472">Membrane</keyword>
<dbReference type="EMBL" id="CGIG01000001">
    <property type="protein sequence ID" value="CPR18958.1"/>
    <property type="molecule type" value="Genomic_DNA"/>
</dbReference>
<dbReference type="AlphaFoldDB" id="A0A0G4JYK2"/>
<protein>
    <submittedName>
        <fullName evidence="2">Uncharacterized protein</fullName>
    </submittedName>
</protein>
<evidence type="ECO:0000313" key="2">
    <source>
        <dbReference type="EMBL" id="CPR18958.1"/>
    </source>
</evidence>
<evidence type="ECO:0000256" key="1">
    <source>
        <dbReference type="SAM" id="Phobius"/>
    </source>
</evidence>
<feature type="transmembrane region" description="Helical" evidence="1">
    <location>
        <begin position="12"/>
        <end position="32"/>
    </location>
</feature>
<name>A0A0G4JYK2_9GAMM</name>
<keyword evidence="1" id="KW-1133">Transmembrane helix</keyword>